<evidence type="ECO:0000313" key="1">
    <source>
        <dbReference type="EMBL" id="MCG6559570.1"/>
    </source>
</evidence>
<proteinExistence type="predicted"/>
<evidence type="ECO:0000313" key="2">
    <source>
        <dbReference type="Proteomes" id="UP001165279"/>
    </source>
</evidence>
<name>A0ABS9P199_9RHOB</name>
<organism evidence="1 2">
    <name type="scientific">Ruegeria alba</name>
    <dbReference type="NCBI Taxonomy" id="2916756"/>
    <lineage>
        <taxon>Bacteria</taxon>
        <taxon>Pseudomonadati</taxon>
        <taxon>Pseudomonadota</taxon>
        <taxon>Alphaproteobacteria</taxon>
        <taxon>Rhodobacterales</taxon>
        <taxon>Roseobacteraceae</taxon>
        <taxon>Ruegeria</taxon>
    </lineage>
</organism>
<keyword evidence="2" id="KW-1185">Reference proteome</keyword>
<dbReference type="Proteomes" id="UP001165279">
    <property type="component" value="Unassembled WGS sequence"/>
</dbReference>
<reference evidence="1" key="1">
    <citation type="submission" date="2022-02" db="EMBL/GenBank/DDBJ databases">
        <title>The genome sequence of Ruegeria sp. 1NDH52C.</title>
        <authorList>
            <person name="Du J."/>
        </authorList>
    </citation>
    <scope>NUCLEOTIDE SEQUENCE</scope>
    <source>
        <strain evidence="1">1NDH52C</strain>
    </source>
</reference>
<dbReference type="EMBL" id="JAKOEM010000015">
    <property type="protein sequence ID" value="MCG6559570.1"/>
    <property type="molecule type" value="Genomic_DNA"/>
</dbReference>
<protein>
    <submittedName>
        <fullName evidence="1">Uncharacterized protein</fullName>
    </submittedName>
</protein>
<sequence>MGNLLCMGLFLHFALIPSPRSFDRADQGLAVGMDVDMLDGHLLLTLPAMLVQRVQQRRP</sequence>
<accession>A0ABS9P199</accession>
<comment type="caution">
    <text evidence="1">The sequence shown here is derived from an EMBL/GenBank/DDBJ whole genome shotgun (WGS) entry which is preliminary data.</text>
</comment>
<gene>
    <name evidence="1" type="ORF">MB818_15275</name>
</gene>
<dbReference type="RefSeq" id="WP_238905649.1">
    <property type="nucleotide sequence ID" value="NZ_JAKOEM010000015.1"/>
</dbReference>